<sequence length="58" mass="6556">MTEAGELREGCMPSPQRLIPIIRRTFIIPETPDEATGNGITWGDMGRTKIRIRLAFLQ</sequence>
<organism evidence="1">
    <name type="scientific">hydrocarbon metagenome</name>
    <dbReference type="NCBI Taxonomy" id="938273"/>
    <lineage>
        <taxon>unclassified sequences</taxon>
        <taxon>metagenomes</taxon>
        <taxon>ecological metagenomes</taxon>
    </lineage>
</organism>
<protein>
    <submittedName>
        <fullName evidence="1">Uncharacterized protein</fullName>
    </submittedName>
</protein>
<dbReference type="AlphaFoldDB" id="A0A0W8FH46"/>
<evidence type="ECO:0000313" key="1">
    <source>
        <dbReference type="EMBL" id="KUG20232.1"/>
    </source>
</evidence>
<name>A0A0W8FH46_9ZZZZ</name>
<accession>A0A0W8FH46</accession>
<comment type="caution">
    <text evidence="1">The sequence shown here is derived from an EMBL/GenBank/DDBJ whole genome shotgun (WGS) entry which is preliminary data.</text>
</comment>
<proteinExistence type="predicted"/>
<gene>
    <name evidence="1" type="ORF">ASZ90_010030</name>
</gene>
<reference evidence="1" key="1">
    <citation type="journal article" date="2015" name="Proc. Natl. Acad. Sci. U.S.A.">
        <title>Networks of energetic and metabolic interactions define dynamics in microbial communities.</title>
        <authorList>
            <person name="Embree M."/>
            <person name="Liu J.K."/>
            <person name="Al-Bassam M.M."/>
            <person name="Zengler K."/>
        </authorList>
    </citation>
    <scope>NUCLEOTIDE SEQUENCE</scope>
</reference>
<dbReference type="EMBL" id="LNQE01001211">
    <property type="protein sequence ID" value="KUG20232.1"/>
    <property type="molecule type" value="Genomic_DNA"/>
</dbReference>